<dbReference type="InterPro" id="IPR010982">
    <property type="entry name" value="Lambda_DNA-bd_dom_sf"/>
</dbReference>
<evidence type="ECO:0000313" key="3">
    <source>
        <dbReference type="Proteomes" id="UP001500301"/>
    </source>
</evidence>
<dbReference type="Pfam" id="PF13432">
    <property type="entry name" value="TPR_16"/>
    <property type="match status" value="1"/>
</dbReference>
<dbReference type="SUPFAM" id="SSF48452">
    <property type="entry name" value="TPR-like"/>
    <property type="match status" value="1"/>
</dbReference>
<dbReference type="InterPro" id="IPR001387">
    <property type="entry name" value="Cro/C1-type_HTH"/>
</dbReference>
<comment type="caution">
    <text evidence="2">The sequence shown here is derived from an EMBL/GenBank/DDBJ whole genome shotgun (WGS) entry which is preliminary data.</text>
</comment>
<name>A0ABP6W760_9ACTN</name>
<evidence type="ECO:0000313" key="2">
    <source>
        <dbReference type="EMBL" id="GAA3546125.1"/>
    </source>
</evidence>
<feature type="domain" description="HTH cro/C1-type" evidence="1">
    <location>
        <begin position="20"/>
        <end position="75"/>
    </location>
</feature>
<accession>A0ABP6W760</accession>
<proteinExistence type="predicted"/>
<dbReference type="SMART" id="SM00530">
    <property type="entry name" value="HTH_XRE"/>
    <property type="match status" value="1"/>
</dbReference>
<dbReference type="Proteomes" id="UP001500301">
    <property type="component" value="Unassembled WGS sequence"/>
</dbReference>
<dbReference type="Gene3D" id="1.10.260.40">
    <property type="entry name" value="lambda repressor-like DNA-binding domains"/>
    <property type="match status" value="1"/>
</dbReference>
<dbReference type="InterPro" id="IPR011990">
    <property type="entry name" value="TPR-like_helical_dom_sf"/>
</dbReference>
<evidence type="ECO:0000259" key="1">
    <source>
        <dbReference type="SMART" id="SM00530"/>
    </source>
</evidence>
<dbReference type="EMBL" id="BAABBB010000019">
    <property type="protein sequence ID" value="GAA3546125.1"/>
    <property type="molecule type" value="Genomic_DNA"/>
</dbReference>
<protein>
    <recommendedName>
        <fullName evidence="1">HTH cro/C1-type domain-containing protein</fullName>
    </recommendedName>
</protein>
<dbReference type="Pfam" id="PF13560">
    <property type="entry name" value="HTH_31"/>
    <property type="match status" value="1"/>
</dbReference>
<dbReference type="SUPFAM" id="SSF47413">
    <property type="entry name" value="lambda repressor-like DNA-binding domains"/>
    <property type="match status" value="1"/>
</dbReference>
<keyword evidence="3" id="KW-1185">Reference proteome</keyword>
<organism evidence="2 3">
    <name type="scientific">Nocardioides daeguensis</name>
    <dbReference type="NCBI Taxonomy" id="908359"/>
    <lineage>
        <taxon>Bacteria</taxon>
        <taxon>Bacillati</taxon>
        <taxon>Actinomycetota</taxon>
        <taxon>Actinomycetes</taxon>
        <taxon>Propionibacteriales</taxon>
        <taxon>Nocardioidaceae</taxon>
        <taxon>Nocardioides</taxon>
    </lineage>
</organism>
<dbReference type="Gene3D" id="1.25.40.10">
    <property type="entry name" value="Tetratricopeptide repeat domain"/>
    <property type="match status" value="1"/>
</dbReference>
<sequence length="448" mass="47162">MAPGSIQPSGPVDQVHLGRRLRGARRTIGKAVAALAEETGLAPELIEDIEAGRVLPDERALTVLARHTQTSPDTLVSGPDAAALVDILGYLDNAELLHSSHERTGELLRAADCALDRLAGGAAPEVVRTARRLRATALERSGNLEGAISELLVVTAEPLAETQWLTDLIALSRCYRESGHLHRAIDVGESRREEIHALGLADSAEAIRLTVTVAGAYIFRAAEGDLGHATRLCLRAARTAASHDLPLARASALWNASVARYAGGDTTGALDLGLEALQLYEISGDTRNLGVLRTQVANVHLAQRPPASAAALDLLRSARAELDAAAASVLERARHHQVTARALHAAGEPDAAAAELQVCDTLIPEGAVELRAWQLVLRGQLAADRGDFAAARHLLQEAVGLLSASGADGDVAQAWLKLGDVFAELGEDDLAADAYRRAGASNGLRPRS</sequence>
<gene>
    <name evidence="2" type="ORF">GCM10022263_36500</name>
</gene>
<reference evidence="3" key="1">
    <citation type="journal article" date="2019" name="Int. J. Syst. Evol. Microbiol.">
        <title>The Global Catalogue of Microorganisms (GCM) 10K type strain sequencing project: providing services to taxonomists for standard genome sequencing and annotation.</title>
        <authorList>
            <consortium name="The Broad Institute Genomics Platform"/>
            <consortium name="The Broad Institute Genome Sequencing Center for Infectious Disease"/>
            <person name="Wu L."/>
            <person name="Ma J."/>
        </authorList>
    </citation>
    <scope>NUCLEOTIDE SEQUENCE [LARGE SCALE GENOMIC DNA]</scope>
    <source>
        <strain evidence="3">JCM 17460</strain>
    </source>
</reference>
<dbReference type="RefSeq" id="WP_257441610.1">
    <property type="nucleotide sequence ID" value="NZ_BAABBB010000019.1"/>
</dbReference>